<gene>
    <name evidence="1" type="ORF">FIL70_03640</name>
</gene>
<sequence length="179" mass="19604">MNDLTTSAGISRELAANGLAYNKAREDAALFERLKSASALAVRLAKEGEALTAKLSEVSAAEDIAKRDALFAQFGGITVTYQMPPDRSGLLNAKWAIRWKKNVQTGYAWSSGMKDFDASDFTTLEHSYPDAYRYLVEAHPEKIPAIIMELSPNNPAEAMAIYCASKRANRIIMPSRANA</sequence>
<organism evidence="1 2">
    <name type="scientific">Sphingobium fuliginis ATCC 27551</name>
    <dbReference type="NCBI Taxonomy" id="1208342"/>
    <lineage>
        <taxon>Bacteria</taxon>
        <taxon>Pseudomonadati</taxon>
        <taxon>Pseudomonadota</taxon>
        <taxon>Alphaproteobacteria</taxon>
        <taxon>Sphingomonadales</taxon>
        <taxon>Sphingomonadaceae</taxon>
        <taxon>Sphingobium</taxon>
    </lineage>
</organism>
<dbReference type="KEGG" id="sufl:FIL70_03640"/>
<accession>A0A5B8CI85</accession>
<dbReference type="AlphaFoldDB" id="A0A5B8CI85"/>
<dbReference type="RefSeq" id="WP_140041664.1">
    <property type="nucleotide sequence ID" value="NZ_CP041016.1"/>
</dbReference>
<evidence type="ECO:0000313" key="1">
    <source>
        <dbReference type="EMBL" id="QDC36471.1"/>
    </source>
</evidence>
<name>A0A5B8CI85_SPHSA</name>
<evidence type="ECO:0000313" key="2">
    <source>
        <dbReference type="Proteomes" id="UP000311469"/>
    </source>
</evidence>
<reference evidence="1 2" key="1">
    <citation type="submission" date="2019-06" db="EMBL/GenBank/DDBJ databases">
        <title>Genome organization and adaptive potential of archetypical organophosphate degarding Sphingobium fuliginis ATCC 27551.</title>
        <authorList>
            <person name="Sarwar A."/>
            <person name="Parthasarathy S."/>
            <person name="Singh C."/>
            <person name="Siddavattam D."/>
        </authorList>
    </citation>
    <scope>NUCLEOTIDE SEQUENCE [LARGE SCALE GENOMIC DNA]</scope>
    <source>
        <strain evidence="1 2">ATCC 27551</strain>
    </source>
</reference>
<dbReference type="EMBL" id="CP041016">
    <property type="protein sequence ID" value="QDC36471.1"/>
    <property type="molecule type" value="Genomic_DNA"/>
</dbReference>
<protein>
    <submittedName>
        <fullName evidence="1">Uncharacterized protein</fullName>
    </submittedName>
</protein>
<proteinExistence type="predicted"/>
<dbReference type="Proteomes" id="UP000311469">
    <property type="component" value="Chromosome cSF1"/>
</dbReference>